<dbReference type="KEGG" id="spzr:G5C33_10465"/>
<accession>A0A6G6Y5N8</accession>
<dbReference type="AlphaFoldDB" id="A0A6G6Y5N8"/>
<evidence type="ECO:0000259" key="5">
    <source>
        <dbReference type="PROSITE" id="PS50931"/>
    </source>
</evidence>
<dbReference type="PROSITE" id="PS50931">
    <property type="entry name" value="HTH_LYSR"/>
    <property type="match status" value="1"/>
</dbReference>
<protein>
    <submittedName>
        <fullName evidence="6">LysR family transcriptional regulator</fullName>
    </submittedName>
</protein>
<dbReference type="Proteomes" id="UP000501568">
    <property type="component" value="Chromosome"/>
</dbReference>
<dbReference type="PANTHER" id="PTHR30537:SF26">
    <property type="entry name" value="GLYCINE CLEAVAGE SYSTEM TRANSCRIPTIONAL ACTIVATOR"/>
    <property type="match status" value="1"/>
</dbReference>
<dbReference type="PANTHER" id="PTHR30537">
    <property type="entry name" value="HTH-TYPE TRANSCRIPTIONAL REGULATOR"/>
    <property type="match status" value="1"/>
</dbReference>
<evidence type="ECO:0000256" key="1">
    <source>
        <dbReference type="ARBA" id="ARBA00009437"/>
    </source>
</evidence>
<dbReference type="InterPro" id="IPR000847">
    <property type="entry name" value="LysR_HTH_N"/>
</dbReference>
<dbReference type="PRINTS" id="PR00039">
    <property type="entry name" value="HTHLYSR"/>
</dbReference>
<evidence type="ECO:0000256" key="4">
    <source>
        <dbReference type="ARBA" id="ARBA00023163"/>
    </source>
</evidence>
<proteinExistence type="inferred from homology"/>
<keyword evidence="7" id="KW-1185">Reference proteome</keyword>
<name>A0A6G6Y5N8_9SPHN</name>
<dbReference type="EMBL" id="CP049109">
    <property type="protein sequence ID" value="QIG80161.1"/>
    <property type="molecule type" value="Genomic_DNA"/>
</dbReference>
<evidence type="ECO:0000313" key="7">
    <source>
        <dbReference type="Proteomes" id="UP000501568"/>
    </source>
</evidence>
<keyword evidence="2" id="KW-0805">Transcription regulation</keyword>
<dbReference type="GO" id="GO:0006351">
    <property type="term" value="P:DNA-templated transcription"/>
    <property type="evidence" value="ECO:0007669"/>
    <property type="project" value="TreeGrafter"/>
</dbReference>
<dbReference type="Pfam" id="PF00126">
    <property type="entry name" value="HTH_1"/>
    <property type="match status" value="1"/>
</dbReference>
<dbReference type="Gene3D" id="3.40.190.10">
    <property type="entry name" value="Periplasmic binding protein-like II"/>
    <property type="match status" value="2"/>
</dbReference>
<dbReference type="RefSeq" id="WP_165327165.1">
    <property type="nucleotide sequence ID" value="NZ_CP049109.1"/>
</dbReference>
<keyword evidence="3" id="KW-0238">DNA-binding</keyword>
<dbReference type="GO" id="GO:0003700">
    <property type="term" value="F:DNA-binding transcription factor activity"/>
    <property type="evidence" value="ECO:0007669"/>
    <property type="project" value="InterPro"/>
</dbReference>
<organism evidence="6 7">
    <name type="scientific">Stakelama tenebrarum</name>
    <dbReference type="NCBI Taxonomy" id="2711215"/>
    <lineage>
        <taxon>Bacteria</taxon>
        <taxon>Pseudomonadati</taxon>
        <taxon>Pseudomonadota</taxon>
        <taxon>Alphaproteobacteria</taxon>
        <taxon>Sphingomonadales</taxon>
        <taxon>Sphingomonadaceae</taxon>
        <taxon>Stakelama</taxon>
    </lineage>
</organism>
<sequence length="302" mass="32662">MTESNVYPRRLLPPTGALRSFVAAAKTGSFSEAADSVGLTQSAVSRQIAQLEEQLGTDLFTRNGRRIALNAAGRAYVEEIGPALERIARASARAAQHRPPNELAIATLPSFGMRWLAPRLPRFSAAYPELVVDIAARTSVFDFAMEQFDAAIHFGLPDWPGAEHVILFGEAAIPVCSPEWLAANPVSTPADLVDKPLLFQSSRRHAWNRWFSANGVTLDAPCTGPSIEHFLMLAQTAAAGAGLALIPSFLIEPELAAGTLVSPFDLPISTDEHYYLVWPKGDRAAPGSALRCFIDWMVGEAR</sequence>
<dbReference type="FunFam" id="1.10.10.10:FF:000001">
    <property type="entry name" value="LysR family transcriptional regulator"/>
    <property type="match status" value="1"/>
</dbReference>
<gene>
    <name evidence="6" type="ORF">G5C33_10465</name>
</gene>
<evidence type="ECO:0000256" key="3">
    <source>
        <dbReference type="ARBA" id="ARBA00023125"/>
    </source>
</evidence>
<dbReference type="SUPFAM" id="SSF53850">
    <property type="entry name" value="Periplasmic binding protein-like II"/>
    <property type="match status" value="1"/>
</dbReference>
<dbReference type="InterPro" id="IPR005119">
    <property type="entry name" value="LysR_subst-bd"/>
</dbReference>
<dbReference type="InterPro" id="IPR036388">
    <property type="entry name" value="WH-like_DNA-bd_sf"/>
</dbReference>
<feature type="domain" description="HTH lysR-type" evidence="5">
    <location>
        <begin position="13"/>
        <end position="70"/>
    </location>
</feature>
<reference evidence="6 7" key="1">
    <citation type="submission" date="2020-02" db="EMBL/GenBank/DDBJ databases">
        <authorList>
            <person name="Zheng R.K."/>
            <person name="Sun C.M."/>
        </authorList>
    </citation>
    <scope>NUCLEOTIDE SEQUENCE [LARGE SCALE GENOMIC DNA]</scope>
    <source>
        <strain evidence="7">zrk23</strain>
    </source>
</reference>
<dbReference type="Gene3D" id="1.10.10.10">
    <property type="entry name" value="Winged helix-like DNA-binding domain superfamily/Winged helix DNA-binding domain"/>
    <property type="match status" value="1"/>
</dbReference>
<evidence type="ECO:0000256" key="2">
    <source>
        <dbReference type="ARBA" id="ARBA00023015"/>
    </source>
</evidence>
<evidence type="ECO:0000313" key="6">
    <source>
        <dbReference type="EMBL" id="QIG80161.1"/>
    </source>
</evidence>
<keyword evidence="4" id="KW-0804">Transcription</keyword>
<dbReference type="InterPro" id="IPR036390">
    <property type="entry name" value="WH_DNA-bd_sf"/>
</dbReference>
<dbReference type="SUPFAM" id="SSF46785">
    <property type="entry name" value="Winged helix' DNA-binding domain"/>
    <property type="match status" value="1"/>
</dbReference>
<dbReference type="FunFam" id="3.40.190.10:FF:000017">
    <property type="entry name" value="Glycine cleavage system transcriptional activator"/>
    <property type="match status" value="1"/>
</dbReference>
<dbReference type="InterPro" id="IPR058163">
    <property type="entry name" value="LysR-type_TF_proteobact-type"/>
</dbReference>
<dbReference type="Pfam" id="PF03466">
    <property type="entry name" value="LysR_substrate"/>
    <property type="match status" value="1"/>
</dbReference>
<dbReference type="GO" id="GO:0043565">
    <property type="term" value="F:sequence-specific DNA binding"/>
    <property type="evidence" value="ECO:0007669"/>
    <property type="project" value="TreeGrafter"/>
</dbReference>
<comment type="similarity">
    <text evidence="1">Belongs to the LysR transcriptional regulatory family.</text>
</comment>